<dbReference type="AlphaFoldDB" id="A0AAD8BMC8"/>
<keyword evidence="1" id="KW-0347">Helicase</keyword>
<keyword evidence="1" id="KW-0378">Hydrolase</keyword>
<sequence>MCLPAALVKTTNLGRTQQDQTRWYWSGCGPVSFNAGCQQEKELKFRMSTGQGIQIPASGAE</sequence>
<reference evidence="1" key="2">
    <citation type="submission" date="2023-04" db="EMBL/GenBank/DDBJ databases">
        <authorList>
            <person name="Bu L."/>
            <person name="Lu L."/>
            <person name="Laidemitt M.R."/>
            <person name="Zhang S.M."/>
            <person name="Mutuku M."/>
            <person name="Mkoji G."/>
            <person name="Steinauer M."/>
            <person name="Loker E.S."/>
        </authorList>
    </citation>
    <scope>NUCLEOTIDE SEQUENCE</scope>
    <source>
        <strain evidence="1">KasaAsao</strain>
        <tissue evidence="1">Whole Snail</tissue>
    </source>
</reference>
<reference evidence="1" key="1">
    <citation type="journal article" date="2023" name="PLoS Negl. Trop. Dis.">
        <title>A genome sequence for Biomphalaria pfeifferi, the major vector snail for the human-infecting parasite Schistosoma mansoni.</title>
        <authorList>
            <person name="Bu L."/>
            <person name="Lu L."/>
            <person name="Laidemitt M.R."/>
            <person name="Zhang S.M."/>
            <person name="Mutuku M."/>
            <person name="Mkoji G."/>
            <person name="Steinauer M."/>
            <person name="Loker E.S."/>
        </authorList>
    </citation>
    <scope>NUCLEOTIDE SEQUENCE</scope>
    <source>
        <strain evidence="1">KasaAsao</strain>
    </source>
</reference>
<name>A0AAD8BMC8_BIOPF</name>
<feature type="non-terminal residue" evidence="1">
    <location>
        <position position="61"/>
    </location>
</feature>
<dbReference type="EMBL" id="JASAOG010000063">
    <property type="protein sequence ID" value="KAK0056190.1"/>
    <property type="molecule type" value="Genomic_DNA"/>
</dbReference>
<protein>
    <submittedName>
        <fullName evidence="1">ATP-dependent RNA helicase DDX31</fullName>
    </submittedName>
</protein>
<accession>A0AAD8BMC8</accession>
<gene>
    <name evidence="1" type="ORF">Bpfe_014277</name>
</gene>
<dbReference type="Proteomes" id="UP001233172">
    <property type="component" value="Unassembled WGS sequence"/>
</dbReference>
<keyword evidence="1" id="KW-0067">ATP-binding</keyword>
<keyword evidence="2" id="KW-1185">Reference proteome</keyword>
<dbReference type="GO" id="GO:0004386">
    <property type="term" value="F:helicase activity"/>
    <property type="evidence" value="ECO:0007669"/>
    <property type="project" value="UniProtKB-KW"/>
</dbReference>
<comment type="caution">
    <text evidence="1">The sequence shown here is derived from an EMBL/GenBank/DDBJ whole genome shotgun (WGS) entry which is preliminary data.</text>
</comment>
<keyword evidence="1" id="KW-0547">Nucleotide-binding</keyword>
<evidence type="ECO:0000313" key="2">
    <source>
        <dbReference type="Proteomes" id="UP001233172"/>
    </source>
</evidence>
<organism evidence="1 2">
    <name type="scientific">Biomphalaria pfeifferi</name>
    <name type="common">Bloodfluke planorb</name>
    <name type="synonym">Freshwater snail</name>
    <dbReference type="NCBI Taxonomy" id="112525"/>
    <lineage>
        <taxon>Eukaryota</taxon>
        <taxon>Metazoa</taxon>
        <taxon>Spiralia</taxon>
        <taxon>Lophotrochozoa</taxon>
        <taxon>Mollusca</taxon>
        <taxon>Gastropoda</taxon>
        <taxon>Heterobranchia</taxon>
        <taxon>Euthyneura</taxon>
        <taxon>Panpulmonata</taxon>
        <taxon>Hygrophila</taxon>
        <taxon>Lymnaeoidea</taxon>
        <taxon>Planorbidae</taxon>
        <taxon>Biomphalaria</taxon>
    </lineage>
</organism>
<proteinExistence type="predicted"/>
<evidence type="ECO:0000313" key="1">
    <source>
        <dbReference type="EMBL" id="KAK0056190.1"/>
    </source>
</evidence>